<evidence type="ECO:0000313" key="2">
    <source>
        <dbReference type="Proteomes" id="UP001164539"/>
    </source>
</evidence>
<sequence length="414" mass="46378">MESDLQHQHHFLHDHQLQHHQKQLNSGLSRYQSAPSSYFSSSLDRDLCEDFLNRPTSPETERIFARFLSNASGNTENNISDQNLGMIGENSPGREKIMESEQQMMPQMNNQSGIMQQQQQQQRNYSSAPQNYYQNQPQQNLQNQSSETDYRTMSSVGMDRFPPVKMSGSAGNNSNLIRHSSSPAGLFNNINIENGYVVMKGMGDYGAGNNIKREASFSTAGRPPATPSKPMSPISEVGNQSNNAGFSETHSNKISSRFPIDSWDESSMISENMGGVKRLGEDDRTLSGLSAGETQNIDAGNRPPPLLAHHLSLPKDMTSIEKLLQFQDSVPCKIRAKRGCATHPRSIAERVRRTKISERMRKLQELVPNMDKQTNTADMLDLAVDYVKELQKQVKALSDNRAKCTCSREPQQQP</sequence>
<protein>
    <submittedName>
        <fullName evidence="1">Transcription factor bHLH</fullName>
    </submittedName>
</protein>
<keyword evidence="2" id="KW-1185">Reference proteome</keyword>
<accession>A0ACC1YL73</accession>
<dbReference type="EMBL" id="CM051395">
    <property type="protein sequence ID" value="KAJ4724197.1"/>
    <property type="molecule type" value="Genomic_DNA"/>
</dbReference>
<gene>
    <name evidence="1" type="ORF">OWV82_003209</name>
</gene>
<comment type="caution">
    <text evidence="1">The sequence shown here is derived from an EMBL/GenBank/DDBJ whole genome shotgun (WGS) entry which is preliminary data.</text>
</comment>
<organism evidence="1 2">
    <name type="scientific">Melia azedarach</name>
    <name type="common">Chinaberry tree</name>
    <dbReference type="NCBI Taxonomy" id="155640"/>
    <lineage>
        <taxon>Eukaryota</taxon>
        <taxon>Viridiplantae</taxon>
        <taxon>Streptophyta</taxon>
        <taxon>Embryophyta</taxon>
        <taxon>Tracheophyta</taxon>
        <taxon>Spermatophyta</taxon>
        <taxon>Magnoliopsida</taxon>
        <taxon>eudicotyledons</taxon>
        <taxon>Gunneridae</taxon>
        <taxon>Pentapetalae</taxon>
        <taxon>rosids</taxon>
        <taxon>malvids</taxon>
        <taxon>Sapindales</taxon>
        <taxon>Meliaceae</taxon>
        <taxon>Melia</taxon>
    </lineage>
</organism>
<reference evidence="1 2" key="1">
    <citation type="journal article" date="2023" name="Science">
        <title>Complex scaffold remodeling in plant triterpene biosynthesis.</title>
        <authorList>
            <person name="De La Pena R."/>
            <person name="Hodgson H."/>
            <person name="Liu J.C."/>
            <person name="Stephenson M.J."/>
            <person name="Martin A.C."/>
            <person name="Owen C."/>
            <person name="Harkess A."/>
            <person name="Leebens-Mack J."/>
            <person name="Jimenez L.E."/>
            <person name="Osbourn A."/>
            <person name="Sattely E.S."/>
        </authorList>
    </citation>
    <scope>NUCLEOTIDE SEQUENCE [LARGE SCALE GENOMIC DNA]</scope>
    <source>
        <strain evidence="2">cv. JPN11</strain>
        <tissue evidence="1">Leaf</tissue>
    </source>
</reference>
<name>A0ACC1YL73_MELAZ</name>
<dbReference type="Proteomes" id="UP001164539">
    <property type="component" value="Chromosome 2"/>
</dbReference>
<proteinExistence type="predicted"/>
<evidence type="ECO:0000313" key="1">
    <source>
        <dbReference type="EMBL" id="KAJ4724197.1"/>
    </source>
</evidence>